<gene>
    <name evidence="1" type="ORF">M404DRAFT_118732</name>
</gene>
<dbReference type="Proteomes" id="UP000054217">
    <property type="component" value="Unassembled WGS sequence"/>
</dbReference>
<reference evidence="1 2" key="1">
    <citation type="submission" date="2014-04" db="EMBL/GenBank/DDBJ databases">
        <authorList>
            <consortium name="DOE Joint Genome Institute"/>
            <person name="Kuo A."/>
            <person name="Kohler A."/>
            <person name="Costa M.D."/>
            <person name="Nagy L.G."/>
            <person name="Floudas D."/>
            <person name="Copeland A."/>
            <person name="Barry K.W."/>
            <person name="Cichocki N."/>
            <person name="Veneault-Fourrey C."/>
            <person name="LaButti K."/>
            <person name="Lindquist E.A."/>
            <person name="Lipzen A."/>
            <person name="Lundell T."/>
            <person name="Morin E."/>
            <person name="Murat C."/>
            <person name="Sun H."/>
            <person name="Tunlid A."/>
            <person name="Henrissat B."/>
            <person name="Grigoriev I.V."/>
            <person name="Hibbett D.S."/>
            <person name="Martin F."/>
            <person name="Nordberg H.P."/>
            <person name="Cantor M.N."/>
            <person name="Hua S.X."/>
        </authorList>
    </citation>
    <scope>NUCLEOTIDE SEQUENCE [LARGE SCALE GENOMIC DNA]</scope>
    <source>
        <strain evidence="1 2">Marx 270</strain>
    </source>
</reference>
<reference evidence="2" key="2">
    <citation type="submission" date="2015-01" db="EMBL/GenBank/DDBJ databases">
        <title>Evolutionary Origins and Diversification of the Mycorrhizal Mutualists.</title>
        <authorList>
            <consortium name="DOE Joint Genome Institute"/>
            <consortium name="Mycorrhizal Genomics Consortium"/>
            <person name="Kohler A."/>
            <person name="Kuo A."/>
            <person name="Nagy L.G."/>
            <person name="Floudas D."/>
            <person name="Copeland A."/>
            <person name="Barry K.W."/>
            <person name="Cichocki N."/>
            <person name="Veneault-Fourrey C."/>
            <person name="LaButti K."/>
            <person name="Lindquist E.A."/>
            <person name="Lipzen A."/>
            <person name="Lundell T."/>
            <person name="Morin E."/>
            <person name="Murat C."/>
            <person name="Riley R."/>
            <person name="Ohm R."/>
            <person name="Sun H."/>
            <person name="Tunlid A."/>
            <person name="Henrissat B."/>
            <person name="Grigoriev I.V."/>
            <person name="Hibbett D.S."/>
            <person name="Martin F."/>
        </authorList>
    </citation>
    <scope>NUCLEOTIDE SEQUENCE [LARGE SCALE GENOMIC DNA]</scope>
    <source>
        <strain evidence="2">Marx 270</strain>
    </source>
</reference>
<proteinExistence type="predicted"/>
<dbReference type="OrthoDB" id="3208495at2759"/>
<keyword evidence="2" id="KW-1185">Reference proteome</keyword>
<protein>
    <submittedName>
        <fullName evidence="1">Uncharacterized protein</fullName>
    </submittedName>
</protein>
<dbReference type="EMBL" id="KN831944">
    <property type="protein sequence ID" value="KIO14769.1"/>
    <property type="molecule type" value="Genomic_DNA"/>
</dbReference>
<evidence type="ECO:0000313" key="2">
    <source>
        <dbReference type="Proteomes" id="UP000054217"/>
    </source>
</evidence>
<dbReference type="AlphaFoldDB" id="A0A0C3PZD4"/>
<dbReference type="InParanoid" id="A0A0C3PZD4"/>
<organism evidence="1 2">
    <name type="scientific">Pisolithus tinctorius Marx 270</name>
    <dbReference type="NCBI Taxonomy" id="870435"/>
    <lineage>
        <taxon>Eukaryota</taxon>
        <taxon>Fungi</taxon>
        <taxon>Dikarya</taxon>
        <taxon>Basidiomycota</taxon>
        <taxon>Agaricomycotina</taxon>
        <taxon>Agaricomycetes</taxon>
        <taxon>Agaricomycetidae</taxon>
        <taxon>Boletales</taxon>
        <taxon>Sclerodermatineae</taxon>
        <taxon>Pisolithaceae</taxon>
        <taxon>Pisolithus</taxon>
    </lineage>
</organism>
<dbReference type="HOGENOM" id="CLU_2948249_0_0_1"/>
<feature type="non-terminal residue" evidence="1">
    <location>
        <position position="1"/>
    </location>
</feature>
<sequence>ELFHGVWKVLLDEESVEAYKNDIVVRCYDGVWLASLPTYPHLHSRLSREVWPCYSTHQQK</sequence>
<accession>A0A0C3PZD4</accession>
<name>A0A0C3PZD4_PISTI</name>
<evidence type="ECO:0000313" key="1">
    <source>
        <dbReference type="EMBL" id="KIO14769.1"/>
    </source>
</evidence>